<gene>
    <name evidence="3" type="primary">LOC105177013</name>
</gene>
<sequence>MKESESEVREKEEVEAEEEEEYVLLDLDGVSDHVQIPPNAPYVLSGLDTLNPILTIDDKIKLIGEYEETIGTCLVFNESDEAPIVHEEAGPSETNLFSGRCIVDPKQTPAKQVNAVATLNKVLKFRLFLEADNKGVADKQDNKPS</sequence>
<dbReference type="PANTHER" id="PTHR21860">
    <property type="entry name" value="TRANSCRIPTION INITIATION FACTOR IIIC TFIIIC , POLYPEPTIDE 6-RELATED"/>
    <property type="match status" value="1"/>
</dbReference>
<dbReference type="FunFam" id="2.60.40.4370:FF:000002">
    <property type="entry name" value="Transcription factor TFIIIC, tau55-related protein"/>
    <property type="match status" value="1"/>
</dbReference>
<dbReference type="InterPro" id="IPR019481">
    <property type="entry name" value="TFIIIC_triple_barrel"/>
</dbReference>
<dbReference type="RefSeq" id="XP_011098327.1">
    <property type="nucleotide sequence ID" value="XM_011100025.2"/>
</dbReference>
<dbReference type="Gene3D" id="2.60.40.4370">
    <property type="match status" value="1"/>
</dbReference>
<dbReference type="FunCoup" id="A0A6I9UTX0">
    <property type="interactions" value="84"/>
</dbReference>
<dbReference type="PANTHER" id="PTHR21860:SF2">
    <property type="entry name" value="GENERAL TRANSCRIPTION FACTOR 3C POLYPEPTIDE 6"/>
    <property type="match status" value="1"/>
</dbReference>
<dbReference type="GO" id="GO:0000127">
    <property type="term" value="C:transcription factor TFIIIC complex"/>
    <property type="evidence" value="ECO:0007669"/>
    <property type="project" value="TreeGrafter"/>
</dbReference>
<dbReference type="GeneID" id="105177013"/>
<feature type="domain" description="Transcription factor TFIIIC triple barrel" evidence="1">
    <location>
        <begin position="17"/>
        <end position="126"/>
    </location>
</feature>
<evidence type="ECO:0000313" key="2">
    <source>
        <dbReference type="Proteomes" id="UP000504604"/>
    </source>
</evidence>
<reference evidence="3" key="1">
    <citation type="submission" date="2025-08" db="UniProtKB">
        <authorList>
            <consortium name="RefSeq"/>
        </authorList>
    </citation>
    <scope>IDENTIFICATION</scope>
</reference>
<keyword evidence="2" id="KW-1185">Reference proteome</keyword>
<evidence type="ECO:0000259" key="1">
    <source>
        <dbReference type="Pfam" id="PF10419"/>
    </source>
</evidence>
<dbReference type="Proteomes" id="UP000504604">
    <property type="component" value="Linkage group LG14"/>
</dbReference>
<name>A0A6I9UTX0_SESIN</name>
<dbReference type="Pfam" id="PF10419">
    <property type="entry name" value="TFIIIC_sub6"/>
    <property type="match status" value="1"/>
</dbReference>
<dbReference type="GO" id="GO:0006383">
    <property type="term" value="P:transcription by RNA polymerase III"/>
    <property type="evidence" value="ECO:0007669"/>
    <property type="project" value="InterPro"/>
</dbReference>
<protein>
    <submittedName>
        <fullName evidence="3">General transcription factor 3C polypeptide 6 isoform X1</fullName>
    </submittedName>
</protein>
<accession>A0A6I9UTX0</accession>
<organism evidence="2 3">
    <name type="scientific">Sesamum indicum</name>
    <name type="common">Oriental sesame</name>
    <name type="synonym">Sesamum orientale</name>
    <dbReference type="NCBI Taxonomy" id="4182"/>
    <lineage>
        <taxon>Eukaryota</taxon>
        <taxon>Viridiplantae</taxon>
        <taxon>Streptophyta</taxon>
        <taxon>Embryophyta</taxon>
        <taxon>Tracheophyta</taxon>
        <taxon>Spermatophyta</taxon>
        <taxon>Magnoliopsida</taxon>
        <taxon>eudicotyledons</taxon>
        <taxon>Gunneridae</taxon>
        <taxon>Pentapetalae</taxon>
        <taxon>asterids</taxon>
        <taxon>lamiids</taxon>
        <taxon>Lamiales</taxon>
        <taxon>Pedaliaceae</taxon>
        <taxon>Sesamum</taxon>
    </lineage>
</organism>
<proteinExistence type="predicted"/>
<evidence type="ECO:0000313" key="3">
    <source>
        <dbReference type="RefSeq" id="XP_011098327.1"/>
    </source>
</evidence>
<dbReference type="KEGG" id="sind:105177013"/>
<dbReference type="InParanoid" id="A0A6I9UTX0"/>
<dbReference type="InterPro" id="IPR042771">
    <property type="entry name" value="GTF3C6-like"/>
</dbReference>
<dbReference type="AlphaFoldDB" id="A0A6I9UTX0"/>
<dbReference type="OrthoDB" id="1877767at2759"/>